<keyword evidence="2" id="KW-1185">Reference proteome</keyword>
<proteinExistence type="predicted"/>
<sequence>MRESCNKSVFLLQRDVNGNVMEQHVEFGQGLAFPDPLPSFPLEKLYHGSVLPPELVGHEHDPTAVAE</sequence>
<gene>
    <name evidence="1" type="ORF">Plil01_001088900</name>
</gene>
<reference evidence="1" key="1">
    <citation type="submission" date="2023-04" db="EMBL/GenBank/DDBJ databases">
        <title>Phytophthora lilii NBRC 32176.</title>
        <authorList>
            <person name="Ichikawa N."/>
            <person name="Sato H."/>
            <person name="Tonouchi N."/>
        </authorList>
    </citation>
    <scope>NUCLEOTIDE SEQUENCE</scope>
    <source>
        <strain evidence="1">NBRC 32176</strain>
    </source>
</reference>
<dbReference type="EMBL" id="BSXW01000592">
    <property type="protein sequence ID" value="GMF26209.1"/>
    <property type="molecule type" value="Genomic_DNA"/>
</dbReference>
<name>A0A9W6X1M0_9STRA</name>
<dbReference type="AlphaFoldDB" id="A0A9W6X1M0"/>
<evidence type="ECO:0000313" key="2">
    <source>
        <dbReference type="Proteomes" id="UP001165083"/>
    </source>
</evidence>
<dbReference type="Proteomes" id="UP001165083">
    <property type="component" value="Unassembled WGS sequence"/>
</dbReference>
<accession>A0A9W6X1M0</accession>
<evidence type="ECO:0000313" key="1">
    <source>
        <dbReference type="EMBL" id="GMF26209.1"/>
    </source>
</evidence>
<organism evidence="1 2">
    <name type="scientific">Phytophthora lilii</name>
    <dbReference type="NCBI Taxonomy" id="2077276"/>
    <lineage>
        <taxon>Eukaryota</taxon>
        <taxon>Sar</taxon>
        <taxon>Stramenopiles</taxon>
        <taxon>Oomycota</taxon>
        <taxon>Peronosporomycetes</taxon>
        <taxon>Peronosporales</taxon>
        <taxon>Peronosporaceae</taxon>
        <taxon>Phytophthora</taxon>
    </lineage>
</organism>
<protein>
    <submittedName>
        <fullName evidence="1">Unnamed protein product</fullName>
    </submittedName>
</protein>
<comment type="caution">
    <text evidence="1">The sequence shown here is derived from an EMBL/GenBank/DDBJ whole genome shotgun (WGS) entry which is preliminary data.</text>
</comment>